<dbReference type="SUPFAM" id="SSF81606">
    <property type="entry name" value="PP2C-like"/>
    <property type="match status" value="1"/>
</dbReference>
<dbReference type="InterPro" id="IPR036457">
    <property type="entry name" value="PPM-type-like_dom_sf"/>
</dbReference>
<dbReference type="EMBL" id="UOGF01000044">
    <property type="protein sequence ID" value="VAX28929.1"/>
    <property type="molecule type" value="Genomic_DNA"/>
</dbReference>
<dbReference type="PANTHER" id="PTHR47992">
    <property type="entry name" value="PROTEIN PHOSPHATASE"/>
    <property type="match status" value="1"/>
</dbReference>
<dbReference type="InterPro" id="IPR015655">
    <property type="entry name" value="PP2C"/>
</dbReference>
<organism evidence="2">
    <name type="scientific">hydrothermal vent metagenome</name>
    <dbReference type="NCBI Taxonomy" id="652676"/>
    <lineage>
        <taxon>unclassified sequences</taxon>
        <taxon>metagenomes</taxon>
        <taxon>ecological metagenomes</taxon>
    </lineage>
</organism>
<gene>
    <name evidence="2" type="ORF">MNBD_NITROSPIRAE01-1637</name>
</gene>
<dbReference type="NCBIfam" id="NF033484">
    <property type="entry name" value="Stp1_PP2C_phos"/>
    <property type="match status" value="1"/>
</dbReference>
<dbReference type="Pfam" id="PF13672">
    <property type="entry name" value="PP2C_2"/>
    <property type="match status" value="1"/>
</dbReference>
<accession>A0A3B1CFE6</accession>
<dbReference type="Gene3D" id="3.60.40.10">
    <property type="entry name" value="PPM-type phosphatase domain"/>
    <property type="match status" value="1"/>
</dbReference>
<dbReference type="CDD" id="cd00143">
    <property type="entry name" value="PP2Cc"/>
    <property type="match status" value="1"/>
</dbReference>
<evidence type="ECO:0000313" key="2">
    <source>
        <dbReference type="EMBL" id="VAX28929.1"/>
    </source>
</evidence>
<proteinExistence type="predicted"/>
<evidence type="ECO:0000259" key="1">
    <source>
        <dbReference type="PROSITE" id="PS51746"/>
    </source>
</evidence>
<dbReference type="PROSITE" id="PS51746">
    <property type="entry name" value="PPM_2"/>
    <property type="match status" value="1"/>
</dbReference>
<reference evidence="2" key="1">
    <citation type="submission" date="2018-06" db="EMBL/GenBank/DDBJ databases">
        <authorList>
            <person name="Zhirakovskaya E."/>
        </authorList>
    </citation>
    <scope>NUCLEOTIDE SEQUENCE</scope>
</reference>
<dbReference type="GO" id="GO:0004722">
    <property type="term" value="F:protein serine/threonine phosphatase activity"/>
    <property type="evidence" value="ECO:0007669"/>
    <property type="project" value="InterPro"/>
</dbReference>
<dbReference type="SMART" id="SM00331">
    <property type="entry name" value="PP2C_SIG"/>
    <property type="match status" value="1"/>
</dbReference>
<sequence length="246" mass="26450">MRIVTSGMSDVGCVRASNEDSFGLFHNLDLFVVADGMGGHAAGEVASKMVVDQIESYFRKTAKTASSEGPQNNKERLSKAISYANLQIFKTGNSDPKLNGMGTTVVALLANQEESIVGFVGDSRLYLLRDNTIEQLTHDHSMVNDYVKKGLLTPEAAEHHPQKHVLSRAMGTGPEVAVEVSSRTPQIGDTYLLCSDGLSNKLSSADMCQIVEESEDLDAASKNLIQKAIQAGGEDNITVLLLSYVA</sequence>
<dbReference type="AlphaFoldDB" id="A0A3B1CFE6"/>
<feature type="domain" description="PPM-type phosphatase" evidence="1">
    <location>
        <begin position="5"/>
        <end position="244"/>
    </location>
</feature>
<name>A0A3B1CFE6_9ZZZZ</name>
<dbReference type="InterPro" id="IPR001932">
    <property type="entry name" value="PPM-type_phosphatase-like_dom"/>
</dbReference>
<dbReference type="SMART" id="SM00332">
    <property type="entry name" value="PP2Cc"/>
    <property type="match status" value="1"/>
</dbReference>
<protein>
    <submittedName>
        <fullName evidence="2">Protein serine/threonine phosphatase PrpC, regulation of stationary phase</fullName>
    </submittedName>
</protein>